<dbReference type="AlphaFoldDB" id="A0A4R8SHK5"/>
<evidence type="ECO:0000313" key="6">
    <source>
        <dbReference type="EMBL" id="TEA05492.1"/>
    </source>
</evidence>
<evidence type="ECO:0000259" key="4">
    <source>
        <dbReference type="Pfam" id="PF03088"/>
    </source>
</evidence>
<dbReference type="SUPFAM" id="SSF63829">
    <property type="entry name" value="Calcium-dependent phosphotriesterase"/>
    <property type="match status" value="1"/>
</dbReference>
<dbReference type="InterPro" id="IPR018119">
    <property type="entry name" value="Strictosidine_synth_cons-reg"/>
</dbReference>
<proteinExistence type="inferred from homology"/>
<evidence type="ECO:0000313" key="5">
    <source>
        <dbReference type="EMBL" id="TDZ96397.1"/>
    </source>
</evidence>
<evidence type="ECO:0000256" key="1">
    <source>
        <dbReference type="ARBA" id="ARBA00009191"/>
    </source>
</evidence>
<comment type="similarity">
    <text evidence="1">Belongs to the strictosidine synthase family.</text>
</comment>
<dbReference type="EMBL" id="PECK01000003">
    <property type="protein sequence ID" value="TDZ96397.1"/>
    <property type="molecule type" value="Genomic_DNA"/>
</dbReference>
<sequence length="600" mass="65962">MNAPAAKRTTGVTVLLWMRTDKPREESMQYWRGPHSQLVARAPGFLEYRQHHFPAHPVGLWPAIAGVETEIPEGRRIDGTPEVTLENALSSLKSLRYNKVVFADEKNVFARTVLNLSLPGGGRWFHTAETGPSGFRAQVLLRRRDGVSTSAVSDLIHDKIGATLAALPGITEVRSQVFVPFQKWLWDTPEVAHDYEPADRFHASIVIGARDEPALRAALDSVQIGAFTEQLQSVFTAIHAYPVIATYVNRRDARPTLPQISPAAKPRLDPVRRHLPPAPIDAAIPSTLPPGRLIPIPGGAAEDVIADRDGKLLVGAASGPIVRYDPQGETTKVVADTRGRPLGLEMLPDGRILVCDSRRGLLRVDPTGGSVETLVQYVDGVPLRFCSNAAVQDDGTVWFTESTNRFDFEDYLGALLEHRPSGRLFRRDPDGTVECIFDDLYFANGLSISPDGSHLFYAETGNYSVSKLALTGAQQGQREPVLENLPGFPDNISKFTADRAWIALSNPRSTALDKLASSPPVVRKLLWRMPERLHPQPETAIWAIAIDPAGTIVDEIRGTRKDFDTAMGALEHDRHLYLASALHPSLLQLRLDLSTPRPSL</sequence>
<dbReference type="Pfam" id="PF03088">
    <property type="entry name" value="Str_synth"/>
    <property type="match status" value="1"/>
</dbReference>
<evidence type="ECO:0000256" key="3">
    <source>
        <dbReference type="ARBA" id="ARBA00023180"/>
    </source>
</evidence>
<keyword evidence="3" id="KW-0325">Glycoprotein</keyword>
<accession>A0A4R8SHK5</accession>
<dbReference type="PANTHER" id="PTHR10426:SF88">
    <property type="entry name" value="ADIPOCYTE PLASMA MEMBRANE-ASSOCIATED PROTEIN HEMOMUCIN-RELATED"/>
    <property type="match status" value="1"/>
</dbReference>
<evidence type="ECO:0000313" key="7">
    <source>
        <dbReference type="Proteomes" id="UP000294844"/>
    </source>
</evidence>
<keyword evidence="2" id="KW-0597">Phosphoprotein</keyword>
<comment type="caution">
    <text evidence="5">The sequence shown here is derived from an EMBL/GenBank/DDBJ whole genome shotgun (WGS) entry which is preliminary data.</text>
</comment>
<evidence type="ECO:0000256" key="2">
    <source>
        <dbReference type="ARBA" id="ARBA00022553"/>
    </source>
</evidence>
<name>A0A4R8SHK5_9MYCO</name>
<dbReference type="RefSeq" id="WP_191986214.1">
    <property type="nucleotide sequence ID" value="NZ_PECK01000003.1"/>
</dbReference>
<dbReference type="PANTHER" id="PTHR10426">
    <property type="entry name" value="STRICTOSIDINE SYNTHASE-RELATED"/>
    <property type="match status" value="1"/>
</dbReference>
<dbReference type="GO" id="GO:0016787">
    <property type="term" value="F:hydrolase activity"/>
    <property type="evidence" value="ECO:0007669"/>
    <property type="project" value="TreeGrafter"/>
</dbReference>
<dbReference type="Proteomes" id="UP000295685">
    <property type="component" value="Unassembled WGS sequence"/>
</dbReference>
<dbReference type="Gene3D" id="3.30.70.100">
    <property type="match status" value="1"/>
</dbReference>
<gene>
    <name evidence="6" type="ORF">CCUG60883_02798</name>
    <name evidence="5" type="ORF">CCUG60885_02541</name>
</gene>
<evidence type="ECO:0000313" key="8">
    <source>
        <dbReference type="Proteomes" id="UP000295685"/>
    </source>
</evidence>
<feature type="domain" description="Strictosidine synthase conserved region" evidence="4">
    <location>
        <begin position="391"/>
        <end position="467"/>
    </location>
</feature>
<organism evidence="5 8">
    <name type="scientific">Mycobacteroides salmoniphilum</name>
    <dbReference type="NCBI Taxonomy" id="404941"/>
    <lineage>
        <taxon>Bacteria</taxon>
        <taxon>Bacillati</taxon>
        <taxon>Actinomycetota</taxon>
        <taxon>Actinomycetes</taxon>
        <taxon>Mycobacteriales</taxon>
        <taxon>Mycobacteriaceae</taxon>
        <taxon>Mycobacteroides</taxon>
    </lineage>
</organism>
<dbReference type="EMBL" id="PECM01000008">
    <property type="protein sequence ID" value="TEA05492.1"/>
    <property type="molecule type" value="Genomic_DNA"/>
</dbReference>
<dbReference type="Proteomes" id="UP000294844">
    <property type="component" value="Unassembled WGS sequence"/>
</dbReference>
<dbReference type="InterPro" id="IPR011042">
    <property type="entry name" value="6-blade_b-propeller_TolB-like"/>
</dbReference>
<dbReference type="Gene3D" id="2.120.10.30">
    <property type="entry name" value="TolB, C-terminal domain"/>
    <property type="match status" value="1"/>
</dbReference>
<protein>
    <submittedName>
        <fullName evidence="5">Strictosidine synthase</fullName>
    </submittedName>
</protein>
<reference evidence="7 8" key="1">
    <citation type="journal article" date="2019" name="Sci. Rep.">
        <title>Extended insight into the Mycobacterium chelonae-abscessus complex through whole genome sequencing of Mycobacterium salmoniphilum outbreak and Mycobacterium salmoniphilum-like strains.</title>
        <authorList>
            <person name="Behra P.R.K."/>
            <person name="Das S."/>
            <person name="Pettersson B.M.F."/>
            <person name="Shirreff L."/>
            <person name="DuCote T."/>
            <person name="Jacobsson K.G."/>
            <person name="Ennis D.G."/>
            <person name="Kirsebom L.A."/>
        </authorList>
    </citation>
    <scope>NUCLEOTIDE SEQUENCE [LARGE SCALE GENOMIC DNA]</scope>
    <source>
        <strain evidence="6 7">CCUG 60883</strain>
        <strain evidence="5 8">CCUG 60885</strain>
    </source>
</reference>
<keyword evidence="7" id="KW-1185">Reference proteome</keyword>